<gene>
    <name evidence="1" type="ORF">HALOF300_04370</name>
</gene>
<accession>A0A7M4DQD2</accession>
<dbReference type="Pfam" id="PF14117">
    <property type="entry name" value="DUF4287"/>
    <property type="match status" value="1"/>
</dbReference>
<organism evidence="1 2">
    <name type="scientific">Occultella aeris</name>
    <dbReference type="NCBI Taxonomy" id="2761496"/>
    <lineage>
        <taxon>Bacteria</taxon>
        <taxon>Bacillati</taxon>
        <taxon>Actinomycetota</taxon>
        <taxon>Actinomycetes</taxon>
        <taxon>Micrococcales</taxon>
        <taxon>Ruaniaceae</taxon>
        <taxon>Occultella</taxon>
    </lineage>
</organism>
<proteinExistence type="predicted"/>
<keyword evidence="2" id="KW-1185">Reference proteome</keyword>
<evidence type="ECO:0000313" key="2">
    <source>
        <dbReference type="Proteomes" id="UP000419743"/>
    </source>
</evidence>
<sequence length="194" mass="21431">MTADLGAMDMSDDWVAQPVHDDDLVRANTGHGWQDWVRLLDSGPGRAAGHTEQARWVREEHGVDGWWAQSVVVGYERIVGIRLPGQRADGTFTVSRSRILDADAGSWRARLLDDGARATLFAPLTTSLRSKPDARSLRFDLADGADPLGIIAVALDPVAERVRLTLTHEKLPDAATAERWKDRWAEWIADVGTE</sequence>
<name>A0A7M4DQD2_9MICO</name>
<dbReference type="RefSeq" id="WP_156742984.1">
    <property type="nucleotide sequence ID" value="NZ_CACRYJ010000061.1"/>
</dbReference>
<protein>
    <recommendedName>
        <fullName evidence="3">DUF4287 domain-containing protein</fullName>
    </recommendedName>
</protein>
<dbReference type="InterPro" id="IPR025629">
    <property type="entry name" value="DUF4287"/>
</dbReference>
<comment type="caution">
    <text evidence="1">The sequence shown here is derived from an EMBL/GenBank/DDBJ whole genome shotgun (WGS) entry which is preliminary data.</text>
</comment>
<reference evidence="1 2" key="1">
    <citation type="submission" date="2019-11" db="EMBL/GenBank/DDBJ databases">
        <authorList>
            <person name="Criscuolo A."/>
        </authorList>
    </citation>
    <scope>NUCLEOTIDE SEQUENCE [LARGE SCALE GENOMIC DNA]</scope>
    <source>
        <strain evidence="1">CIP111667</strain>
    </source>
</reference>
<evidence type="ECO:0008006" key="3">
    <source>
        <dbReference type="Google" id="ProtNLM"/>
    </source>
</evidence>
<dbReference type="SUPFAM" id="SSF55961">
    <property type="entry name" value="Bet v1-like"/>
    <property type="match status" value="1"/>
</dbReference>
<evidence type="ECO:0000313" key="1">
    <source>
        <dbReference type="EMBL" id="VZO39676.1"/>
    </source>
</evidence>
<dbReference type="EMBL" id="CACRYJ010000061">
    <property type="protein sequence ID" value="VZO39676.1"/>
    <property type="molecule type" value="Genomic_DNA"/>
</dbReference>
<dbReference type="Proteomes" id="UP000419743">
    <property type="component" value="Unassembled WGS sequence"/>
</dbReference>
<dbReference type="AlphaFoldDB" id="A0A7M4DQD2"/>